<organism evidence="1 2">
    <name type="scientific">Methanosarcina mazei Tuc01</name>
    <dbReference type="NCBI Taxonomy" id="1236903"/>
    <lineage>
        <taxon>Archaea</taxon>
        <taxon>Methanobacteriati</taxon>
        <taxon>Methanobacteriota</taxon>
        <taxon>Stenosarchaea group</taxon>
        <taxon>Methanomicrobia</taxon>
        <taxon>Methanosarcinales</taxon>
        <taxon>Methanosarcinaceae</taxon>
        <taxon>Methanosarcina</taxon>
    </lineage>
</organism>
<accession>M1QJ70</accession>
<gene>
    <name evidence="1" type="ORF">MmTuc01_1654</name>
</gene>
<reference evidence="1 2" key="1">
    <citation type="journal article" date="2013" name="Genome Announc.">
        <title>Complete Genome of a Methanosarcina mazei Strain Isolated from Sediment Samples from an Amazonian Flooded Area.</title>
        <authorList>
            <person name="Assis das Gracas D."/>
            <person name="Thiago Juca Ramos R."/>
            <person name="Vieira Araujo A.C."/>
            <person name="Zahlouth R."/>
            <person name="Ribeiro Carneiro A."/>
            <person name="Souza Lopes T."/>
            <person name="Azevedo Barauna R."/>
            <person name="Azevedo V."/>
            <person name="Cruz Schneider M.P."/>
            <person name="Pellizari V.H."/>
            <person name="Silva A."/>
        </authorList>
    </citation>
    <scope>NUCLEOTIDE SEQUENCE [LARGE SCALE GENOMIC DNA]</scope>
    <source>
        <strain evidence="1 2">Tuc01</strain>
    </source>
</reference>
<protein>
    <submittedName>
        <fullName evidence="1">Uncharacterized protein</fullName>
    </submittedName>
</protein>
<dbReference type="KEGG" id="mmaz:MmTuc01_1654"/>
<evidence type="ECO:0000313" key="1">
    <source>
        <dbReference type="EMBL" id="AGF97009.1"/>
    </source>
</evidence>
<dbReference type="HOGENOM" id="CLU_3210767_0_0_2"/>
<dbReference type="AlphaFoldDB" id="M1QJ70"/>
<proteinExistence type="predicted"/>
<sequence>MFHAVGDPEELSLNVTVSGAVPDLGDPQYCNTGFVPVVPVVTVT</sequence>
<dbReference type="Proteomes" id="UP000011718">
    <property type="component" value="Chromosome"/>
</dbReference>
<name>M1QJ70_METMZ</name>
<dbReference type="EMBL" id="CP004144">
    <property type="protein sequence ID" value="AGF97009.1"/>
    <property type="molecule type" value="Genomic_DNA"/>
</dbReference>
<dbReference type="BioCyc" id="MMAZ1236903:G139K-1578-MONOMER"/>
<evidence type="ECO:0000313" key="2">
    <source>
        <dbReference type="Proteomes" id="UP000011718"/>
    </source>
</evidence>